<dbReference type="AlphaFoldDB" id="A0A1N6I8W5"/>
<protein>
    <submittedName>
        <fullName evidence="1">Uncharacterized protein</fullName>
    </submittedName>
</protein>
<dbReference type="Proteomes" id="UP000185062">
    <property type="component" value="Unassembled WGS sequence"/>
</dbReference>
<proteinExistence type="predicted"/>
<dbReference type="STRING" id="44575.SAMN05216419_102316"/>
<organism evidence="1 2">
    <name type="scientific">Nitrosomonas cryotolerans ATCC 49181</name>
    <dbReference type="NCBI Taxonomy" id="1131553"/>
    <lineage>
        <taxon>Bacteria</taxon>
        <taxon>Pseudomonadati</taxon>
        <taxon>Pseudomonadota</taxon>
        <taxon>Betaproteobacteria</taxon>
        <taxon>Nitrosomonadales</taxon>
        <taxon>Nitrosomonadaceae</taxon>
        <taxon>Nitrosomonas</taxon>
    </lineage>
</organism>
<accession>A0A1N6I8W5</accession>
<name>A0A1N6I8W5_9PROT</name>
<sequence length="65" mass="7374">MLQPSQAIASFSLSALGESNWPPPKLAEDISYSRIHTMPADFLVDYHERIQKFTWLQAESKPAKV</sequence>
<gene>
    <name evidence="1" type="ORF">SAMN02743940_1640</name>
</gene>
<evidence type="ECO:0000313" key="2">
    <source>
        <dbReference type="Proteomes" id="UP000185062"/>
    </source>
</evidence>
<keyword evidence="2" id="KW-1185">Reference proteome</keyword>
<dbReference type="RefSeq" id="WP_028461760.1">
    <property type="nucleotide sequence ID" value="NZ_FSRO01000001.1"/>
</dbReference>
<evidence type="ECO:0000313" key="1">
    <source>
        <dbReference type="EMBL" id="SIO28478.1"/>
    </source>
</evidence>
<dbReference type="EMBL" id="FSRO01000001">
    <property type="protein sequence ID" value="SIO28478.1"/>
    <property type="molecule type" value="Genomic_DNA"/>
</dbReference>
<reference evidence="1 2" key="1">
    <citation type="submission" date="2016-12" db="EMBL/GenBank/DDBJ databases">
        <authorList>
            <person name="Song W.-J."/>
            <person name="Kurnit D.M."/>
        </authorList>
    </citation>
    <scope>NUCLEOTIDE SEQUENCE [LARGE SCALE GENOMIC DNA]</scope>
    <source>
        <strain evidence="1 2">ATCC 49181</strain>
    </source>
</reference>